<name>A0AAD9W3Z1_PHOAM</name>
<gene>
    <name evidence="2" type="ORF">N8I77_006597</name>
</gene>
<organism evidence="2 3">
    <name type="scientific">Phomopsis amygdali</name>
    <name type="common">Fusicoccum amygdali</name>
    <dbReference type="NCBI Taxonomy" id="1214568"/>
    <lineage>
        <taxon>Eukaryota</taxon>
        <taxon>Fungi</taxon>
        <taxon>Dikarya</taxon>
        <taxon>Ascomycota</taxon>
        <taxon>Pezizomycotina</taxon>
        <taxon>Sordariomycetes</taxon>
        <taxon>Sordariomycetidae</taxon>
        <taxon>Diaporthales</taxon>
        <taxon>Diaporthaceae</taxon>
        <taxon>Diaporthe</taxon>
    </lineage>
</organism>
<feature type="domain" description="2EXR" evidence="1">
    <location>
        <begin position="9"/>
        <end position="117"/>
    </location>
</feature>
<proteinExistence type="predicted"/>
<dbReference type="Pfam" id="PF20150">
    <property type="entry name" value="2EXR"/>
    <property type="match status" value="1"/>
</dbReference>
<accession>A0AAD9W3Z1</accession>
<evidence type="ECO:0000313" key="3">
    <source>
        <dbReference type="Proteomes" id="UP001265746"/>
    </source>
</evidence>
<dbReference type="AlphaFoldDB" id="A0AAD9W3Z1"/>
<dbReference type="InterPro" id="IPR045518">
    <property type="entry name" value="2EXR"/>
</dbReference>
<comment type="caution">
    <text evidence="2">The sequence shown here is derived from an EMBL/GenBank/DDBJ whole genome shotgun (WGS) entry which is preliminary data.</text>
</comment>
<dbReference type="EMBL" id="JAUJFL010000003">
    <property type="protein sequence ID" value="KAK2607958.1"/>
    <property type="molecule type" value="Genomic_DNA"/>
</dbReference>
<evidence type="ECO:0000259" key="1">
    <source>
        <dbReference type="Pfam" id="PF20150"/>
    </source>
</evidence>
<dbReference type="Proteomes" id="UP001265746">
    <property type="component" value="Unassembled WGS sequence"/>
</dbReference>
<sequence length="365" mass="42416">MSPEPATEFPRFLELPYEIRWKIYMFCLPTHVIDGQLREPFPQDESSDEYNLAFRYIVAKFSRTPVIARASAEVYRVVRRHLVAPPANEWAWNWQSLDEVGYTDPTPIYFNPKFDIICVLIEHLIPPKKTQQRREVTPHCLAKNQDVILALDRFTIPCLLLWKEIADYCFLGRKNCIVIMSETVFIKPMEWIVSCGLFGLFGEERTVLVDVDDLGRIDYFDKKLNSLRALTHSLPEHFAEDGIRRYSSHSDVDPGSLWDKDSPVTSAEERAQIIAKDKERAISLIRQYWLEVNGYFNDTKPDDPCFVPSEGEVYNRVFDEEHPNAKRWLDKLPAFSFAVRVHAKDAEECERLLHAQAAREASESE</sequence>
<reference evidence="2" key="1">
    <citation type="submission" date="2023-06" db="EMBL/GenBank/DDBJ databases">
        <authorList>
            <person name="Noh H."/>
        </authorList>
    </citation>
    <scope>NUCLEOTIDE SEQUENCE</scope>
    <source>
        <strain evidence="2">DUCC20226</strain>
    </source>
</reference>
<protein>
    <recommendedName>
        <fullName evidence="1">2EXR domain-containing protein</fullName>
    </recommendedName>
</protein>
<keyword evidence="3" id="KW-1185">Reference proteome</keyword>
<evidence type="ECO:0000313" key="2">
    <source>
        <dbReference type="EMBL" id="KAK2607958.1"/>
    </source>
</evidence>